<name>A0A9D1LCB9_9FIRM</name>
<reference evidence="3" key="1">
    <citation type="submission" date="2020-10" db="EMBL/GenBank/DDBJ databases">
        <authorList>
            <person name="Gilroy R."/>
        </authorList>
    </citation>
    <scope>NUCLEOTIDE SEQUENCE</scope>
    <source>
        <strain evidence="3">ChiHcec3-11533</strain>
    </source>
</reference>
<dbReference type="InterPro" id="IPR000683">
    <property type="entry name" value="Gfo/Idh/MocA-like_OxRdtase_N"/>
</dbReference>
<dbReference type="PANTHER" id="PTHR43377:SF1">
    <property type="entry name" value="BILIVERDIN REDUCTASE A"/>
    <property type="match status" value="1"/>
</dbReference>
<evidence type="ECO:0000259" key="1">
    <source>
        <dbReference type="Pfam" id="PF01408"/>
    </source>
</evidence>
<dbReference type="Proteomes" id="UP000824072">
    <property type="component" value="Unassembled WGS sequence"/>
</dbReference>
<dbReference type="InterPro" id="IPR036291">
    <property type="entry name" value="NAD(P)-bd_dom_sf"/>
</dbReference>
<dbReference type="PANTHER" id="PTHR43377">
    <property type="entry name" value="BILIVERDIN REDUCTASE A"/>
    <property type="match status" value="1"/>
</dbReference>
<dbReference type="AlphaFoldDB" id="A0A9D1LCB9"/>
<protein>
    <submittedName>
        <fullName evidence="3">Gfo/Idh/MocA family oxidoreductase</fullName>
    </submittedName>
</protein>
<sequence length="321" mass="36411">MKLLIHGCGYIGEVHLKSILNYQLCEVALCEQNKARLEEVAARYGVKETYLSLDEALRHPFDGVVVCTPNFAHCGDLEKCARAGLNVMMEKPIAESVESARRMVDVCEQTGKFAFIAYCLRFATPYRKIKEIVESGKLGKVFSIRASVAGKKAITDAHTNYRTKRSLGGGVISDFSHEIDYSLWFAGERPRKVKCLGHKVVHKDWDVLDSAELLIDLENDVSLSIHMDFLQPYFGRSIEVYGTEGALRYRDNECLKICTNAEGVWEDIDVQCNWDHVYRDEMIHFLDCLKTGKKPLIDCKEGYELMCLIDDCVQSAESDRE</sequence>
<proteinExistence type="predicted"/>
<dbReference type="Gene3D" id="3.30.360.10">
    <property type="entry name" value="Dihydrodipicolinate Reductase, domain 2"/>
    <property type="match status" value="1"/>
</dbReference>
<dbReference type="Pfam" id="PF01408">
    <property type="entry name" value="GFO_IDH_MocA"/>
    <property type="match status" value="1"/>
</dbReference>
<evidence type="ECO:0000259" key="2">
    <source>
        <dbReference type="Pfam" id="PF22725"/>
    </source>
</evidence>
<dbReference type="GO" id="GO:0000166">
    <property type="term" value="F:nucleotide binding"/>
    <property type="evidence" value="ECO:0007669"/>
    <property type="project" value="InterPro"/>
</dbReference>
<evidence type="ECO:0000313" key="3">
    <source>
        <dbReference type="EMBL" id="HIU33492.1"/>
    </source>
</evidence>
<gene>
    <name evidence="3" type="ORF">IAB02_02930</name>
</gene>
<feature type="domain" description="Gfo/Idh/MocA-like oxidoreductase N-terminal" evidence="1">
    <location>
        <begin position="2"/>
        <end position="116"/>
    </location>
</feature>
<dbReference type="InterPro" id="IPR055170">
    <property type="entry name" value="GFO_IDH_MocA-like_dom"/>
</dbReference>
<accession>A0A9D1LCB9</accession>
<dbReference type="EMBL" id="DVMU01000064">
    <property type="protein sequence ID" value="HIU33492.1"/>
    <property type="molecule type" value="Genomic_DNA"/>
</dbReference>
<evidence type="ECO:0000313" key="4">
    <source>
        <dbReference type="Proteomes" id="UP000824072"/>
    </source>
</evidence>
<dbReference type="InterPro" id="IPR051450">
    <property type="entry name" value="Gfo/Idh/MocA_Oxidoreductases"/>
</dbReference>
<dbReference type="Pfam" id="PF22725">
    <property type="entry name" value="GFO_IDH_MocA_C3"/>
    <property type="match status" value="1"/>
</dbReference>
<feature type="domain" description="GFO/IDH/MocA-like oxidoreductase" evidence="2">
    <location>
        <begin position="126"/>
        <end position="248"/>
    </location>
</feature>
<comment type="caution">
    <text evidence="3">The sequence shown here is derived from an EMBL/GenBank/DDBJ whole genome shotgun (WGS) entry which is preliminary data.</text>
</comment>
<organism evidence="3 4">
    <name type="scientific">Candidatus Pullichristensenella excrementigallinarum</name>
    <dbReference type="NCBI Taxonomy" id="2840907"/>
    <lineage>
        <taxon>Bacteria</taxon>
        <taxon>Bacillati</taxon>
        <taxon>Bacillota</taxon>
        <taxon>Clostridia</taxon>
        <taxon>Candidatus Pullichristensenella</taxon>
    </lineage>
</organism>
<dbReference type="Gene3D" id="3.40.50.720">
    <property type="entry name" value="NAD(P)-binding Rossmann-like Domain"/>
    <property type="match status" value="1"/>
</dbReference>
<dbReference type="SUPFAM" id="SSF55347">
    <property type="entry name" value="Glyceraldehyde-3-phosphate dehydrogenase-like, C-terminal domain"/>
    <property type="match status" value="1"/>
</dbReference>
<reference evidence="3" key="2">
    <citation type="journal article" date="2021" name="PeerJ">
        <title>Extensive microbial diversity within the chicken gut microbiome revealed by metagenomics and culture.</title>
        <authorList>
            <person name="Gilroy R."/>
            <person name="Ravi A."/>
            <person name="Getino M."/>
            <person name="Pursley I."/>
            <person name="Horton D.L."/>
            <person name="Alikhan N.F."/>
            <person name="Baker D."/>
            <person name="Gharbi K."/>
            <person name="Hall N."/>
            <person name="Watson M."/>
            <person name="Adriaenssens E.M."/>
            <person name="Foster-Nyarko E."/>
            <person name="Jarju S."/>
            <person name="Secka A."/>
            <person name="Antonio M."/>
            <person name="Oren A."/>
            <person name="Chaudhuri R.R."/>
            <person name="La Ragione R."/>
            <person name="Hildebrand F."/>
            <person name="Pallen M.J."/>
        </authorList>
    </citation>
    <scope>NUCLEOTIDE SEQUENCE</scope>
    <source>
        <strain evidence="3">ChiHcec3-11533</strain>
    </source>
</reference>
<dbReference type="SUPFAM" id="SSF51735">
    <property type="entry name" value="NAD(P)-binding Rossmann-fold domains"/>
    <property type="match status" value="1"/>
</dbReference>